<organism evidence="10">
    <name type="scientific">Echinococcus granulosus</name>
    <name type="common">Hydatid tapeworm</name>
    <dbReference type="NCBI Taxonomy" id="6210"/>
    <lineage>
        <taxon>Eukaryota</taxon>
        <taxon>Metazoa</taxon>
        <taxon>Spiralia</taxon>
        <taxon>Lophotrochozoa</taxon>
        <taxon>Platyhelminthes</taxon>
        <taxon>Cestoda</taxon>
        <taxon>Eucestoda</taxon>
        <taxon>Cyclophyllidea</taxon>
        <taxon>Taeniidae</taxon>
        <taxon>Echinococcus</taxon>
        <taxon>Echinococcus granulosus group</taxon>
    </lineage>
</organism>
<dbReference type="EMBL" id="LK028592">
    <property type="protein sequence ID" value="CDS23567.1"/>
    <property type="molecule type" value="Genomic_DNA"/>
</dbReference>
<proteinExistence type="predicted"/>
<dbReference type="PROSITE" id="PS50005">
    <property type="entry name" value="TPR"/>
    <property type="match status" value="1"/>
</dbReference>
<dbReference type="PANTHER" id="PTHR23040:SF1">
    <property type="entry name" value="OUTER DYNEIN ARM-DOCKING COMPLEX SUBUNIT 4"/>
    <property type="match status" value="1"/>
</dbReference>
<evidence type="ECO:0000256" key="8">
    <source>
        <dbReference type="ARBA" id="ARBA00034143"/>
    </source>
</evidence>
<evidence type="ECO:0000256" key="9">
    <source>
        <dbReference type="PROSITE-ProRule" id="PRU00339"/>
    </source>
</evidence>
<evidence type="ECO:0000313" key="12">
    <source>
        <dbReference type="WBParaSite" id="EgrG_000570300"/>
    </source>
</evidence>
<evidence type="ECO:0000256" key="2">
    <source>
        <dbReference type="ARBA" id="ARBA00022490"/>
    </source>
</evidence>
<dbReference type="Proteomes" id="UP000492820">
    <property type="component" value="Unassembled WGS sequence"/>
</dbReference>
<reference evidence="10 11" key="1">
    <citation type="journal article" date="2013" name="Nature">
        <title>The genomes of four tapeworm species reveal adaptations to parasitism.</title>
        <authorList>
            <person name="Tsai I.J."/>
            <person name="Zarowiecki M."/>
            <person name="Holroyd N."/>
            <person name="Garciarrubio A."/>
            <person name="Sanchez-Flores A."/>
            <person name="Brooks K.L."/>
            <person name="Tracey A."/>
            <person name="Bobes R.J."/>
            <person name="Fragoso G."/>
            <person name="Sciutto E."/>
            <person name="Aslett M."/>
            <person name="Beasley H."/>
            <person name="Bennett H.M."/>
            <person name="Cai J."/>
            <person name="Camicia F."/>
            <person name="Clark R."/>
            <person name="Cucher M."/>
            <person name="De Silva N."/>
            <person name="Day T.A."/>
            <person name="Deplazes P."/>
            <person name="Estrada K."/>
            <person name="Fernandez C."/>
            <person name="Holland P.W."/>
            <person name="Hou J."/>
            <person name="Hu S."/>
            <person name="Huckvale T."/>
            <person name="Hung S.S."/>
            <person name="Kamenetzky L."/>
            <person name="Keane J.A."/>
            <person name="Kiss F."/>
            <person name="Koziol U."/>
            <person name="Lambert O."/>
            <person name="Liu K."/>
            <person name="Luo X."/>
            <person name="Luo Y."/>
            <person name="Macchiaroli N."/>
            <person name="Nichol S."/>
            <person name="Paps J."/>
            <person name="Parkinson J."/>
            <person name="Pouchkina-Stantcheva N."/>
            <person name="Riddiford N."/>
            <person name="Rosenzvit M."/>
            <person name="Salinas G."/>
            <person name="Wasmuth J.D."/>
            <person name="Zamanian M."/>
            <person name="Zheng Y."/>
            <person name="Cai X."/>
            <person name="Soberon X."/>
            <person name="Olson P.D."/>
            <person name="Laclette J.P."/>
            <person name="Brehm K."/>
            <person name="Berriman M."/>
            <person name="Garciarrubio A."/>
            <person name="Bobes R.J."/>
            <person name="Fragoso G."/>
            <person name="Sanchez-Flores A."/>
            <person name="Estrada K."/>
            <person name="Cevallos M.A."/>
            <person name="Morett E."/>
            <person name="Gonzalez V."/>
            <person name="Portillo T."/>
            <person name="Ochoa-Leyva A."/>
            <person name="Jose M.V."/>
            <person name="Sciutto E."/>
            <person name="Landa A."/>
            <person name="Jimenez L."/>
            <person name="Valdes V."/>
            <person name="Carrero J.C."/>
            <person name="Larralde C."/>
            <person name="Morales-Montor J."/>
            <person name="Limon-Lason J."/>
            <person name="Soberon X."/>
            <person name="Laclette J.P."/>
        </authorList>
    </citation>
    <scope>NUCLEOTIDE SEQUENCE [LARGE SCALE GENOMIC DNA]</scope>
</reference>
<reference evidence="12" key="3">
    <citation type="submission" date="2020-10" db="UniProtKB">
        <authorList>
            <consortium name="WormBaseParasite"/>
        </authorList>
    </citation>
    <scope>IDENTIFICATION</scope>
</reference>
<sequence length="281" mass="32788">METTHALADSEEEVIFNPFEAYLNIGRHLVCRKDFKRALFYLDKAQGIEPKNVECLLMRATCHLFLTNNDETIELAKAAHEITKRNPHAILLIAEGYYRKGDFEMALKYFINGKRMRSSIEAFTSGVHKCEQAIKNNCGNDVDPKLWPEMDLTDYYSYAFPPKNTSNSFTLDARKATVGEKDTADKKSTEKWPEMMPAETLRKVFGKKYSEYLYIHEMYRVEGKRAEFLKHMEMPHLDDLYVRIDRCKQNRKIVRDCANCLRAKADLWHKIDPSMKHTTPL</sequence>
<evidence type="ECO:0000256" key="3">
    <source>
        <dbReference type="ARBA" id="ARBA00022737"/>
    </source>
</evidence>
<evidence type="ECO:0000256" key="7">
    <source>
        <dbReference type="ARBA" id="ARBA00034139"/>
    </source>
</evidence>
<evidence type="ECO:0000313" key="10">
    <source>
        <dbReference type="EMBL" id="CDS23567.1"/>
    </source>
</evidence>
<feature type="repeat" description="TPR" evidence="9">
    <location>
        <begin position="19"/>
        <end position="52"/>
    </location>
</feature>
<evidence type="ECO:0000256" key="1">
    <source>
        <dbReference type="ARBA" id="ARBA00004430"/>
    </source>
</evidence>
<comment type="subcellular location">
    <subcellularLocation>
        <location evidence="1">Cytoplasm</location>
        <location evidence="1">Cytoskeleton</location>
        <location evidence="1">Cilium axoneme</location>
    </subcellularLocation>
</comment>
<dbReference type="InterPro" id="IPR011990">
    <property type="entry name" value="TPR-like_helical_dom_sf"/>
</dbReference>
<dbReference type="SUPFAM" id="SSF48452">
    <property type="entry name" value="TPR-like"/>
    <property type="match status" value="1"/>
</dbReference>
<dbReference type="WBParaSite" id="EgrG_000570300">
    <property type="protein sequence ID" value="EgrG_000570300"/>
    <property type="gene ID" value="EgrG_000570300"/>
</dbReference>
<evidence type="ECO:0000256" key="5">
    <source>
        <dbReference type="ARBA" id="ARBA00023212"/>
    </source>
</evidence>
<keyword evidence="5" id="KW-0206">Cytoskeleton</keyword>
<gene>
    <name evidence="12" type="primary">EGR_05860</name>
    <name evidence="10" type="ORF">EgrG_000570300</name>
</gene>
<evidence type="ECO:0000313" key="11">
    <source>
        <dbReference type="Proteomes" id="UP000492820"/>
    </source>
</evidence>
<dbReference type="Gene3D" id="1.25.40.10">
    <property type="entry name" value="Tetratricopeptide repeat domain"/>
    <property type="match status" value="1"/>
</dbReference>
<keyword evidence="4 9" id="KW-0802">TPR repeat</keyword>
<dbReference type="GO" id="GO:0005930">
    <property type="term" value="C:axoneme"/>
    <property type="evidence" value="ECO:0007669"/>
    <property type="project" value="UniProtKB-SubCell"/>
</dbReference>
<protein>
    <recommendedName>
        <fullName evidence="7">Outer dynein arm-docking complex subunit 4</fullName>
    </recommendedName>
    <alternativeName>
        <fullName evidence="8">Tetratricopeptide repeat protein 25</fullName>
    </alternativeName>
</protein>
<evidence type="ECO:0000256" key="6">
    <source>
        <dbReference type="ARBA" id="ARBA00023273"/>
    </source>
</evidence>
<keyword evidence="6" id="KW-0966">Cell projection</keyword>
<dbReference type="InterPro" id="IPR040111">
    <property type="entry name" value="ODAD4"/>
</dbReference>
<evidence type="ECO:0000256" key="4">
    <source>
        <dbReference type="ARBA" id="ARBA00022803"/>
    </source>
</evidence>
<dbReference type="OrthoDB" id="245563at2759"/>
<dbReference type="AlphaFoldDB" id="A0A068WTS3"/>
<reference evidence="10" key="2">
    <citation type="submission" date="2014-06" db="EMBL/GenBank/DDBJ databases">
        <authorList>
            <person name="Aslett M."/>
        </authorList>
    </citation>
    <scope>NUCLEOTIDE SEQUENCE</scope>
</reference>
<dbReference type="PANTHER" id="PTHR23040">
    <property type="match status" value="1"/>
</dbReference>
<dbReference type="InterPro" id="IPR019734">
    <property type="entry name" value="TPR_rpt"/>
</dbReference>
<keyword evidence="2" id="KW-0963">Cytoplasm</keyword>
<keyword evidence="3" id="KW-0677">Repeat</keyword>
<accession>A0A068WTS3</accession>
<name>A0A068WTS3_ECHGR</name>
<dbReference type="SMART" id="SM00028">
    <property type="entry name" value="TPR"/>
    <property type="match status" value="3"/>
</dbReference>